<dbReference type="NCBIfam" id="NF005699">
    <property type="entry name" value="PRK07509.1"/>
    <property type="match status" value="1"/>
</dbReference>
<protein>
    <submittedName>
        <fullName evidence="3">Uncharacterized protein</fullName>
    </submittedName>
</protein>
<keyword evidence="4" id="KW-1185">Reference proteome</keyword>
<reference evidence="4" key="1">
    <citation type="journal article" date="2023" name="Commun. Biol.">
        <title>Genome analysis of Parmales, the sister group of diatoms, reveals the evolutionary specialization of diatoms from phago-mixotrophs to photoautotrophs.</title>
        <authorList>
            <person name="Ban H."/>
            <person name="Sato S."/>
            <person name="Yoshikawa S."/>
            <person name="Yamada K."/>
            <person name="Nakamura Y."/>
            <person name="Ichinomiya M."/>
            <person name="Sato N."/>
            <person name="Blanc-Mathieu R."/>
            <person name="Endo H."/>
            <person name="Kuwata A."/>
            <person name="Ogata H."/>
        </authorList>
    </citation>
    <scope>NUCLEOTIDE SEQUENCE [LARGE SCALE GENOMIC DNA]</scope>
    <source>
        <strain evidence="4">NIES 3699</strain>
    </source>
</reference>
<dbReference type="GO" id="GO:0016853">
    <property type="term" value="F:isomerase activity"/>
    <property type="evidence" value="ECO:0007669"/>
    <property type="project" value="InterPro"/>
</dbReference>
<dbReference type="Pfam" id="PF00378">
    <property type="entry name" value="ECH_1"/>
    <property type="match status" value="1"/>
</dbReference>
<dbReference type="Proteomes" id="UP001165160">
    <property type="component" value="Unassembled WGS sequence"/>
</dbReference>
<comment type="similarity">
    <text evidence="1 2">Belongs to the enoyl-CoA hydratase/isomerase family.</text>
</comment>
<dbReference type="PANTHER" id="PTHR43149">
    <property type="entry name" value="ENOYL-COA HYDRATASE"/>
    <property type="match status" value="1"/>
</dbReference>
<evidence type="ECO:0000313" key="3">
    <source>
        <dbReference type="EMBL" id="GMH97105.1"/>
    </source>
</evidence>
<dbReference type="InterPro" id="IPR045002">
    <property type="entry name" value="Ech1-like"/>
</dbReference>
<organism evidence="3 4">
    <name type="scientific">Triparma verrucosa</name>
    <dbReference type="NCBI Taxonomy" id="1606542"/>
    <lineage>
        <taxon>Eukaryota</taxon>
        <taxon>Sar</taxon>
        <taxon>Stramenopiles</taxon>
        <taxon>Ochrophyta</taxon>
        <taxon>Bolidophyceae</taxon>
        <taxon>Parmales</taxon>
        <taxon>Triparmaceae</taxon>
        <taxon>Triparma</taxon>
    </lineage>
</organism>
<evidence type="ECO:0000313" key="4">
    <source>
        <dbReference type="Proteomes" id="UP001165160"/>
    </source>
</evidence>
<proteinExistence type="inferred from homology"/>
<evidence type="ECO:0000256" key="2">
    <source>
        <dbReference type="RuleBase" id="RU003707"/>
    </source>
</evidence>
<accession>A0A9W7C326</accession>
<dbReference type="CDD" id="cd06558">
    <property type="entry name" value="crotonase-like"/>
    <property type="match status" value="1"/>
</dbReference>
<gene>
    <name evidence="3" type="ORF">TrVE_jg9066</name>
</gene>
<evidence type="ECO:0000256" key="1">
    <source>
        <dbReference type="ARBA" id="ARBA00005254"/>
    </source>
</evidence>
<dbReference type="AlphaFoldDB" id="A0A9W7C326"/>
<dbReference type="Gene3D" id="3.90.226.10">
    <property type="entry name" value="2-enoyl-CoA Hydratase, Chain A, domain 1"/>
    <property type="match status" value="1"/>
</dbReference>
<dbReference type="EMBL" id="BRXX01000195">
    <property type="protein sequence ID" value="GMH97105.1"/>
    <property type="molecule type" value="Genomic_DNA"/>
</dbReference>
<dbReference type="PROSITE" id="PS00166">
    <property type="entry name" value="ENOYL_COA_HYDRATASE"/>
    <property type="match status" value="1"/>
</dbReference>
<name>A0A9W7C326_9STRA</name>
<sequence length="300" mass="32739">MHAASLTRRALKPSITRLASRGLASESSKPKLVEVSSTPSGIYTVTLNNPKKHNALSFDMFRSISKTAQRLRADSSVRCVIINGEGRSFCSGLDVPSMVKNPSNGSKLLERPAEADPGTEITNLAQDVGYIWRTCPFPVIAAIHGKCYGGGLQIALGADFRYAAPDSEFSIMEAKWGIIPDMSGSVTLREVGRLDWIKELAMTARIFGAEEAHKFGLVSRVVDDHMAEANTIAEELVKRSPDAVALTKQLLNETWNNMSEKDALVLETDLQKKLLPSWNQIAASAKNFGMDLPYKGRTVS</sequence>
<comment type="caution">
    <text evidence="3">The sequence shown here is derived from an EMBL/GenBank/DDBJ whole genome shotgun (WGS) entry which is preliminary data.</text>
</comment>
<dbReference type="InterPro" id="IPR029045">
    <property type="entry name" value="ClpP/crotonase-like_dom_sf"/>
</dbReference>
<dbReference type="InterPro" id="IPR018376">
    <property type="entry name" value="Enoyl-CoA_hyd/isom_CS"/>
</dbReference>
<dbReference type="InterPro" id="IPR001753">
    <property type="entry name" value="Enoyl-CoA_hydra/iso"/>
</dbReference>
<dbReference type="SUPFAM" id="SSF52096">
    <property type="entry name" value="ClpP/crotonase"/>
    <property type="match status" value="1"/>
</dbReference>
<dbReference type="PANTHER" id="PTHR43149:SF1">
    <property type="entry name" value="DELTA(3,5)-DELTA(2,4)-DIENOYL-COA ISOMERASE, MITOCHONDRIAL"/>
    <property type="match status" value="1"/>
</dbReference>